<evidence type="ECO:0000256" key="7">
    <source>
        <dbReference type="ARBA" id="ARBA00023239"/>
    </source>
</evidence>
<dbReference type="GO" id="GO:0008233">
    <property type="term" value="F:peptidase activity"/>
    <property type="evidence" value="ECO:0007669"/>
    <property type="project" value="UniProtKB-KW"/>
</dbReference>
<dbReference type="OrthoDB" id="2111841at2759"/>
<dbReference type="HOGENOM" id="CLU_035990_0_2_1"/>
<dbReference type="STRING" id="933852.A0A0C3BSE2"/>
<dbReference type="GO" id="GO:0006508">
    <property type="term" value="P:proteolysis"/>
    <property type="evidence" value="ECO:0007669"/>
    <property type="project" value="UniProtKB-KW"/>
</dbReference>
<gene>
    <name evidence="9" type="ORF">M408DRAFT_5587</name>
</gene>
<dbReference type="PANTHER" id="PTHR13604">
    <property type="entry name" value="DC12-RELATED"/>
    <property type="match status" value="1"/>
</dbReference>
<dbReference type="InterPro" id="IPR003738">
    <property type="entry name" value="SRAP"/>
</dbReference>
<dbReference type="GO" id="GO:0016829">
    <property type="term" value="F:lyase activity"/>
    <property type="evidence" value="ECO:0007669"/>
    <property type="project" value="UniProtKB-KW"/>
</dbReference>
<dbReference type="Proteomes" id="UP000054097">
    <property type="component" value="Unassembled WGS sequence"/>
</dbReference>
<dbReference type="EMBL" id="KN824277">
    <property type="protein sequence ID" value="KIM34316.1"/>
    <property type="molecule type" value="Genomic_DNA"/>
</dbReference>
<feature type="compositionally biased region" description="Pro residues" evidence="8">
    <location>
        <begin position="317"/>
        <end position="333"/>
    </location>
</feature>
<evidence type="ECO:0000313" key="9">
    <source>
        <dbReference type="EMBL" id="KIM34316.1"/>
    </source>
</evidence>
<dbReference type="PANTHER" id="PTHR13604:SF0">
    <property type="entry name" value="ABASIC SITE PROCESSING PROTEIN HMCES"/>
    <property type="match status" value="1"/>
</dbReference>
<keyword evidence="4" id="KW-0378">Hydrolase</keyword>
<feature type="region of interest" description="Disordered" evidence="8">
    <location>
        <begin position="280"/>
        <end position="365"/>
    </location>
</feature>
<dbReference type="Pfam" id="PF02586">
    <property type="entry name" value="SRAP"/>
    <property type="match status" value="1"/>
</dbReference>
<evidence type="ECO:0000256" key="1">
    <source>
        <dbReference type="ARBA" id="ARBA00008136"/>
    </source>
</evidence>
<evidence type="ECO:0000256" key="3">
    <source>
        <dbReference type="ARBA" id="ARBA00022763"/>
    </source>
</evidence>
<reference evidence="10" key="2">
    <citation type="submission" date="2015-01" db="EMBL/GenBank/DDBJ databases">
        <title>Evolutionary Origins and Diversification of the Mycorrhizal Mutualists.</title>
        <authorList>
            <consortium name="DOE Joint Genome Institute"/>
            <consortium name="Mycorrhizal Genomics Consortium"/>
            <person name="Kohler A."/>
            <person name="Kuo A."/>
            <person name="Nagy L.G."/>
            <person name="Floudas D."/>
            <person name="Copeland A."/>
            <person name="Barry K.W."/>
            <person name="Cichocki N."/>
            <person name="Veneault-Fourrey C."/>
            <person name="LaButti K."/>
            <person name="Lindquist E.A."/>
            <person name="Lipzen A."/>
            <person name="Lundell T."/>
            <person name="Morin E."/>
            <person name="Murat C."/>
            <person name="Riley R."/>
            <person name="Ohm R."/>
            <person name="Sun H."/>
            <person name="Tunlid A."/>
            <person name="Henrissat B."/>
            <person name="Grigoriev I.V."/>
            <person name="Hibbett D.S."/>
            <person name="Martin F."/>
        </authorList>
    </citation>
    <scope>NUCLEOTIDE SEQUENCE [LARGE SCALE GENOMIC DNA]</scope>
    <source>
        <strain evidence="10">MAFF 305830</strain>
    </source>
</reference>
<evidence type="ECO:0000256" key="6">
    <source>
        <dbReference type="ARBA" id="ARBA00023125"/>
    </source>
</evidence>
<evidence type="ECO:0008006" key="11">
    <source>
        <dbReference type="Google" id="ProtNLM"/>
    </source>
</evidence>
<comment type="similarity">
    <text evidence="1">Belongs to the SOS response-associated peptidase family.</text>
</comment>
<evidence type="ECO:0000256" key="4">
    <source>
        <dbReference type="ARBA" id="ARBA00022801"/>
    </source>
</evidence>
<proteinExistence type="inferred from homology"/>
<keyword evidence="2" id="KW-0645">Protease</keyword>
<feature type="region of interest" description="Disordered" evidence="8">
    <location>
        <begin position="49"/>
        <end position="89"/>
    </location>
</feature>
<keyword evidence="10" id="KW-1185">Reference proteome</keyword>
<keyword evidence="3" id="KW-0227">DNA damage</keyword>
<keyword evidence="6" id="KW-0238">DNA-binding</keyword>
<evidence type="ECO:0000256" key="5">
    <source>
        <dbReference type="ARBA" id="ARBA00023124"/>
    </source>
</evidence>
<dbReference type="AlphaFoldDB" id="A0A0C3BSE2"/>
<name>A0A0C3BSE2_SERVB</name>
<dbReference type="GO" id="GO:0003697">
    <property type="term" value="F:single-stranded DNA binding"/>
    <property type="evidence" value="ECO:0007669"/>
    <property type="project" value="InterPro"/>
</dbReference>
<accession>A0A0C3BSE2</accession>
<reference evidence="9 10" key="1">
    <citation type="submission" date="2014-04" db="EMBL/GenBank/DDBJ databases">
        <authorList>
            <consortium name="DOE Joint Genome Institute"/>
            <person name="Kuo A."/>
            <person name="Zuccaro A."/>
            <person name="Kohler A."/>
            <person name="Nagy L.G."/>
            <person name="Floudas D."/>
            <person name="Copeland A."/>
            <person name="Barry K.W."/>
            <person name="Cichocki N."/>
            <person name="Veneault-Fourrey C."/>
            <person name="LaButti K."/>
            <person name="Lindquist E.A."/>
            <person name="Lipzen A."/>
            <person name="Lundell T."/>
            <person name="Morin E."/>
            <person name="Murat C."/>
            <person name="Sun H."/>
            <person name="Tunlid A."/>
            <person name="Henrissat B."/>
            <person name="Grigoriev I.V."/>
            <person name="Hibbett D.S."/>
            <person name="Martin F."/>
            <person name="Nordberg H.P."/>
            <person name="Cantor M.N."/>
            <person name="Hua S.X."/>
        </authorList>
    </citation>
    <scope>NUCLEOTIDE SEQUENCE [LARGE SCALE GENOMIC DNA]</scope>
    <source>
        <strain evidence="9 10">MAFF 305830</strain>
    </source>
</reference>
<evidence type="ECO:0000256" key="2">
    <source>
        <dbReference type="ARBA" id="ARBA00022670"/>
    </source>
</evidence>
<protein>
    <recommendedName>
        <fullName evidence="11">DUF159-domain-containing protein</fullName>
    </recommendedName>
</protein>
<sequence>MCGRFALGDNHEEIFEQLIRDGILPGAGEPEWRDRDAFHPRYNVAPQSRAAVIRQRSTSEDSGQEAPEQVAEEAEGDQSSEAAPAPTPGYTTLVQTMKWGVLPRGKTQDAPRTLNTINAKIETILEGSYLWSPLVDSQRCVVICDGYYEWQTKGKSKLPYFIRHQDATRKLYFAGLWEKSNSTSEGELINGILSVAIDPPSQTTRPPSRPEMEWLHERMPLIFSPTCPTDMEKLAFWLDPKNTWSSGIKAFLESYSSDIPPEVGKVGNESPAFIQPIEERKDGIKASFAKQQQTPKGKRRRSITPESPSKRVKTEPTEPPPNASPFKKPPPSPKRQSPSKKSKFQAKQSMTLDNFFSRTSPRKGE</sequence>
<organism evidence="9 10">
    <name type="scientific">Serendipita vermifera MAFF 305830</name>
    <dbReference type="NCBI Taxonomy" id="933852"/>
    <lineage>
        <taxon>Eukaryota</taxon>
        <taxon>Fungi</taxon>
        <taxon>Dikarya</taxon>
        <taxon>Basidiomycota</taxon>
        <taxon>Agaricomycotina</taxon>
        <taxon>Agaricomycetes</taxon>
        <taxon>Sebacinales</taxon>
        <taxon>Serendipitaceae</taxon>
        <taxon>Serendipita</taxon>
    </lineage>
</organism>
<keyword evidence="5" id="KW-0190">Covalent protein-DNA linkage</keyword>
<evidence type="ECO:0000256" key="8">
    <source>
        <dbReference type="SAM" id="MobiDB-lite"/>
    </source>
</evidence>
<feature type="compositionally biased region" description="Polar residues" evidence="8">
    <location>
        <begin position="345"/>
        <end position="359"/>
    </location>
</feature>
<keyword evidence="7" id="KW-0456">Lyase</keyword>
<dbReference type="Gene3D" id="3.90.1680.10">
    <property type="entry name" value="SOS response associated peptidase-like"/>
    <property type="match status" value="1"/>
</dbReference>
<dbReference type="InterPro" id="IPR036590">
    <property type="entry name" value="SRAP-like"/>
</dbReference>
<evidence type="ECO:0000313" key="10">
    <source>
        <dbReference type="Proteomes" id="UP000054097"/>
    </source>
</evidence>
<dbReference type="GO" id="GO:0106300">
    <property type="term" value="P:protein-DNA covalent cross-linking repair"/>
    <property type="evidence" value="ECO:0007669"/>
    <property type="project" value="InterPro"/>
</dbReference>
<dbReference type="SUPFAM" id="SSF143081">
    <property type="entry name" value="BB1717-like"/>
    <property type="match status" value="1"/>
</dbReference>